<dbReference type="CDD" id="cd00077">
    <property type="entry name" value="HDc"/>
    <property type="match status" value="1"/>
</dbReference>
<dbReference type="PANTHER" id="PTHR11373:SF4">
    <property type="entry name" value="DEOXYNUCLEOSIDE TRIPHOSPHATE TRIPHOSPHOHYDROLASE SAMHD1"/>
    <property type="match status" value="1"/>
</dbReference>
<name>A0A239MBH9_9ACTN</name>
<dbReference type="InterPro" id="IPR017441">
    <property type="entry name" value="Protein_kinase_ATP_BS"/>
</dbReference>
<dbReference type="PANTHER" id="PTHR11373">
    <property type="entry name" value="DEOXYNUCLEOSIDE TRIPHOSPHATE TRIPHOSPHOHYDROLASE"/>
    <property type="match status" value="1"/>
</dbReference>
<dbReference type="EMBL" id="FZPH01000005">
    <property type="protein sequence ID" value="SNT40086.1"/>
    <property type="molecule type" value="Genomic_DNA"/>
</dbReference>
<dbReference type="InterPro" id="IPR000719">
    <property type="entry name" value="Prot_kinase_dom"/>
</dbReference>
<keyword evidence="1 3" id="KW-0547">Nucleotide-binding</keyword>
<evidence type="ECO:0000256" key="2">
    <source>
        <dbReference type="ARBA" id="ARBA00022840"/>
    </source>
</evidence>
<dbReference type="SMART" id="SM00220">
    <property type="entry name" value="S_TKc"/>
    <property type="match status" value="1"/>
</dbReference>
<dbReference type="PROSITE" id="PS00107">
    <property type="entry name" value="PROTEIN_KINASE_ATP"/>
    <property type="match status" value="1"/>
</dbReference>
<reference evidence="5 6" key="1">
    <citation type="submission" date="2017-06" db="EMBL/GenBank/DDBJ databases">
        <authorList>
            <person name="Kim H.J."/>
            <person name="Triplett B.A."/>
        </authorList>
    </citation>
    <scope>NUCLEOTIDE SEQUENCE [LARGE SCALE GENOMIC DNA]</scope>
    <source>
        <strain evidence="5 6">CGMCC 4.5593</strain>
    </source>
</reference>
<dbReference type="Gene3D" id="1.10.510.10">
    <property type="entry name" value="Transferase(Phosphotransferase) domain 1"/>
    <property type="match status" value="1"/>
</dbReference>
<dbReference type="Gene3D" id="1.10.3210.10">
    <property type="entry name" value="Hypothetical protein af1432"/>
    <property type="match status" value="1"/>
</dbReference>
<dbReference type="SUPFAM" id="SSF109604">
    <property type="entry name" value="HD-domain/PDEase-like"/>
    <property type="match status" value="1"/>
</dbReference>
<dbReference type="InterPro" id="IPR050135">
    <property type="entry name" value="dGTPase-like"/>
</dbReference>
<dbReference type="AlphaFoldDB" id="A0A239MBH9"/>
<protein>
    <submittedName>
        <fullName evidence="5">Protein kinase domain-containing protein</fullName>
    </submittedName>
</protein>
<feature type="binding site" evidence="3">
    <location>
        <position position="55"/>
    </location>
    <ligand>
        <name>ATP</name>
        <dbReference type="ChEBI" id="CHEBI:30616"/>
    </ligand>
</feature>
<dbReference type="Pfam" id="PF00069">
    <property type="entry name" value="Pkinase"/>
    <property type="match status" value="1"/>
</dbReference>
<evidence type="ECO:0000256" key="1">
    <source>
        <dbReference type="ARBA" id="ARBA00022741"/>
    </source>
</evidence>
<dbReference type="GO" id="GO:0005524">
    <property type="term" value="F:ATP binding"/>
    <property type="evidence" value="ECO:0007669"/>
    <property type="project" value="UniProtKB-UniRule"/>
</dbReference>
<sequence>MEVTPLNVDLVSGSVIWDEAGGDQASAWTISHILGRGDFAIVYQAERDGQQAAIKLTSRGGSPERRAQIERDALKQLRHPAIPTVLDEGTWHDSDFFAMSLVRGETLQARVARKLVDGELHGDIATLRILSRLLDALAHVHARDLVHRDIKDANLVYDETTGKVGLLDFGFCQKSGVAGIRTADSFWRVGAARFSPLAKLYDSSLSNPAHDVFAMGVIGYLLLTGEHPWSVSEKEGLAALRQRHEDRPLVSVIDRNSFVAPELSGFISHLLARHDDQRPSAAKAAQKAQEILDELTARRLAGGRIARGGPWESRSHVLRDPVHGDIRLSEHEYQILNTKEMQRLRWIRQLGLTNLVFHGAEHSRLSHAIGCVFVVEKMLSTMEDAVGVRIDSELRAVARLFALVHDVPHIAFGHTLEDEFGIWTRHDANVSRFERLLLASTSQLGERLRADAVGRAVLDLMDPEQQDKPHKIKELVLGATGADVLDYVDRDAEFCGINHRIDTAIYRQFRIESFLKLEDQHLVSDIAGKYGVRVDRELAVETVLQQRYTMFLKVYSHPAKLASSCLLARAVYDASQQEHPLEEAFVEWFGDEGLLRQLRGFPRETQAHKCASLILQRRIPEGVYRANLLSPGARTSLAYGNMLGWVRDNRYATPEGRLRLEKEIGQRADFDPERIFVYCPAKAPGYQTIEHWVMQRRNRPEPWAYEGGITASHLDLWQFWTFVRGGTAQERRRVAMVSQEIVKRPNTIDNYRPDASV</sequence>
<accession>A0A239MBH9</accession>
<organism evidence="5 6">
    <name type="scientific">Asanoa hainanensis</name>
    <dbReference type="NCBI Taxonomy" id="560556"/>
    <lineage>
        <taxon>Bacteria</taxon>
        <taxon>Bacillati</taxon>
        <taxon>Actinomycetota</taxon>
        <taxon>Actinomycetes</taxon>
        <taxon>Micromonosporales</taxon>
        <taxon>Micromonosporaceae</taxon>
        <taxon>Asanoa</taxon>
    </lineage>
</organism>
<keyword evidence="5" id="KW-0418">Kinase</keyword>
<dbReference type="SUPFAM" id="SSF56112">
    <property type="entry name" value="Protein kinase-like (PK-like)"/>
    <property type="match status" value="1"/>
</dbReference>
<evidence type="ECO:0000313" key="5">
    <source>
        <dbReference type="EMBL" id="SNT40086.1"/>
    </source>
</evidence>
<evidence type="ECO:0000256" key="3">
    <source>
        <dbReference type="PROSITE-ProRule" id="PRU10141"/>
    </source>
</evidence>
<dbReference type="RefSeq" id="WP_089249227.1">
    <property type="nucleotide sequence ID" value="NZ_FZPH01000005.1"/>
</dbReference>
<keyword evidence="5" id="KW-0808">Transferase</keyword>
<dbReference type="SMART" id="SM00471">
    <property type="entry name" value="HDc"/>
    <property type="match status" value="1"/>
</dbReference>
<dbReference type="InterPro" id="IPR003607">
    <property type="entry name" value="HD/PDEase_dom"/>
</dbReference>
<evidence type="ECO:0000313" key="6">
    <source>
        <dbReference type="Proteomes" id="UP000198362"/>
    </source>
</evidence>
<keyword evidence="2 3" id="KW-0067">ATP-binding</keyword>
<dbReference type="GO" id="GO:0008832">
    <property type="term" value="F:dGTPase activity"/>
    <property type="evidence" value="ECO:0007669"/>
    <property type="project" value="TreeGrafter"/>
</dbReference>
<keyword evidence="6" id="KW-1185">Reference proteome</keyword>
<dbReference type="OrthoDB" id="581608at2"/>
<gene>
    <name evidence="5" type="ORF">SAMN05421812_105313</name>
</gene>
<dbReference type="PROSITE" id="PS50011">
    <property type="entry name" value="PROTEIN_KINASE_DOM"/>
    <property type="match status" value="1"/>
</dbReference>
<dbReference type="GO" id="GO:0004672">
    <property type="term" value="F:protein kinase activity"/>
    <property type="evidence" value="ECO:0007669"/>
    <property type="project" value="InterPro"/>
</dbReference>
<dbReference type="PROSITE" id="PS00108">
    <property type="entry name" value="PROTEIN_KINASE_ST"/>
    <property type="match status" value="1"/>
</dbReference>
<dbReference type="InterPro" id="IPR011009">
    <property type="entry name" value="Kinase-like_dom_sf"/>
</dbReference>
<dbReference type="GO" id="GO:0006203">
    <property type="term" value="P:dGTP catabolic process"/>
    <property type="evidence" value="ECO:0007669"/>
    <property type="project" value="TreeGrafter"/>
</dbReference>
<evidence type="ECO:0000259" key="4">
    <source>
        <dbReference type="PROSITE" id="PS50011"/>
    </source>
</evidence>
<dbReference type="CDD" id="cd14014">
    <property type="entry name" value="STKc_PknB_like"/>
    <property type="match status" value="1"/>
</dbReference>
<feature type="domain" description="Protein kinase" evidence="4">
    <location>
        <begin position="28"/>
        <end position="292"/>
    </location>
</feature>
<proteinExistence type="predicted"/>
<dbReference type="Proteomes" id="UP000198362">
    <property type="component" value="Unassembled WGS sequence"/>
</dbReference>
<dbReference type="InterPro" id="IPR008271">
    <property type="entry name" value="Ser/Thr_kinase_AS"/>
</dbReference>